<dbReference type="InterPro" id="IPR029063">
    <property type="entry name" value="SAM-dependent_MTases_sf"/>
</dbReference>
<proteinExistence type="predicted"/>
<reference evidence="2" key="1">
    <citation type="submission" date="2022-12" db="EMBL/GenBank/DDBJ databases">
        <title>Bacterial isolates from different developmental stages of Nematostella vectensis.</title>
        <authorList>
            <person name="Fraune S."/>
        </authorList>
    </citation>
    <scope>NUCLEOTIDE SEQUENCE</scope>
    <source>
        <strain evidence="2">G21630-S1</strain>
    </source>
</reference>
<keyword evidence="2" id="KW-0489">Methyltransferase</keyword>
<dbReference type="PANTHER" id="PTHR43591:SF24">
    <property type="entry name" value="2-METHOXY-6-POLYPRENYL-1,4-BENZOQUINOL METHYLASE, MITOCHONDRIAL"/>
    <property type="match status" value="1"/>
</dbReference>
<feature type="domain" description="Methyltransferase" evidence="1">
    <location>
        <begin position="44"/>
        <end position="139"/>
    </location>
</feature>
<dbReference type="RefSeq" id="WP_269422036.1">
    <property type="nucleotide sequence ID" value="NZ_JAPWGY010000001.1"/>
</dbReference>
<dbReference type="Proteomes" id="UP001069802">
    <property type="component" value="Unassembled WGS sequence"/>
</dbReference>
<dbReference type="PANTHER" id="PTHR43591">
    <property type="entry name" value="METHYLTRANSFERASE"/>
    <property type="match status" value="1"/>
</dbReference>
<keyword evidence="3" id="KW-1185">Reference proteome</keyword>
<comment type="caution">
    <text evidence="2">The sequence shown here is derived from an EMBL/GenBank/DDBJ whole genome shotgun (WGS) entry which is preliminary data.</text>
</comment>
<dbReference type="CDD" id="cd02440">
    <property type="entry name" value="AdoMet_MTases"/>
    <property type="match status" value="1"/>
</dbReference>
<name>A0ABT4LFF8_9PROT</name>
<organism evidence="2 3">
    <name type="scientific">Kiloniella laminariae</name>
    <dbReference type="NCBI Taxonomy" id="454162"/>
    <lineage>
        <taxon>Bacteria</taxon>
        <taxon>Pseudomonadati</taxon>
        <taxon>Pseudomonadota</taxon>
        <taxon>Alphaproteobacteria</taxon>
        <taxon>Rhodospirillales</taxon>
        <taxon>Kiloniellaceae</taxon>
        <taxon>Kiloniella</taxon>
    </lineage>
</organism>
<keyword evidence="2" id="KW-0808">Transferase</keyword>
<dbReference type="InterPro" id="IPR041698">
    <property type="entry name" value="Methyltransf_25"/>
</dbReference>
<dbReference type="GO" id="GO:0008168">
    <property type="term" value="F:methyltransferase activity"/>
    <property type="evidence" value="ECO:0007669"/>
    <property type="project" value="UniProtKB-KW"/>
</dbReference>
<dbReference type="Pfam" id="PF13649">
    <property type="entry name" value="Methyltransf_25"/>
    <property type="match status" value="1"/>
</dbReference>
<accession>A0ABT4LFF8</accession>
<evidence type="ECO:0000313" key="3">
    <source>
        <dbReference type="Proteomes" id="UP001069802"/>
    </source>
</evidence>
<dbReference type="EMBL" id="JAPWGY010000001">
    <property type="protein sequence ID" value="MCZ4279839.1"/>
    <property type="molecule type" value="Genomic_DNA"/>
</dbReference>
<evidence type="ECO:0000259" key="1">
    <source>
        <dbReference type="Pfam" id="PF13649"/>
    </source>
</evidence>
<sequence>MTDSDKIFTGSIPEFYDSYLVPLIFEDYARDLAERVVGLRPSAVLETAAGSGVVPRALAPQLDASVRYVVSDLNQPMLDHAAKKQGSHDCRVEWQQADALELPFADASFDVVLCQFGVMFYPDRVRGYAEARRVLKPGGCFVFSVWDHIRENVFADLVTAAAATVFPEDPPLFMARTPHGYHERATIERDLKQAGFSQIAIETRPGVSRAPNPRHPAIAFCQGTPLRNEIEVRDSSLLEQVTNTAASHIAERYGNGSVEARMQAHVITAMR</sequence>
<gene>
    <name evidence="2" type="ORF">O4H49_03555</name>
</gene>
<protein>
    <submittedName>
        <fullName evidence="2">Methyltransferase domain-containing protein</fullName>
    </submittedName>
</protein>
<evidence type="ECO:0000313" key="2">
    <source>
        <dbReference type="EMBL" id="MCZ4279839.1"/>
    </source>
</evidence>
<dbReference type="Gene3D" id="3.40.50.150">
    <property type="entry name" value="Vaccinia Virus protein VP39"/>
    <property type="match status" value="1"/>
</dbReference>
<dbReference type="SUPFAM" id="SSF53335">
    <property type="entry name" value="S-adenosyl-L-methionine-dependent methyltransferases"/>
    <property type="match status" value="1"/>
</dbReference>
<dbReference type="GO" id="GO:0032259">
    <property type="term" value="P:methylation"/>
    <property type="evidence" value="ECO:0007669"/>
    <property type="project" value="UniProtKB-KW"/>
</dbReference>